<name>A0A5N6K287_MONLA</name>
<evidence type="ECO:0000313" key="2">
    <source>
        <dbReference type="Proteomes" id="UP000326757"/>
    </source>
</evidence>
<gene>
    <name evidence="1" type="ORF">EYC80_009050</name>
</gene>
<dbReference type="EMBL" id="VIGI01000009">
    <property type="protein sequence ID" value="KAB8296276.1"/>
    <property type="molecule type" value="Genomic_DNA"/>
</dbReference>
<dbReference type="AlphaFoldDB" id="A0A5N6K287"/>
<sequence>MSFQVEPEISYKSLLDIKSSADKETEDAVKQALSDNDIQTVFFVNQISKNQNERTLSNLNGNNYYSFSRVERTVYDKVNKGELPKDNSLDSGFTRSSYRVRLFDFLIQNHPWLAVDGQSSRSPKDLPINGYHHDKALYQEEIHRVLTGFTYPEGVSARLEMTAKSIAEIFTLTRHLEPSTKRFWVLITYLRDTGISLRPTLRSYQFVLHTSQDEERPVVEFSHNFYAAIFNEDDFEVARATIDPRLFELGERLTEQKSSDAYLPSLASEKLSLK</sequence>
<comment type="caution">
    <text evidence="1">The sequence shown here is derived from an EMBL/GenBank/DDBJ whole genome shotgun (WGS) entry which is preliminary data.</text>
</comment>
<dbReference type="OrthoDB" id="4719947at2759"/>
<protein>
    <submittedName>
        <fullName evidence="1">Uncharacterized protein</fullName>
    </submittedName>
</protein>
<accession>A0A5N6K287</accession>
<dbReference type="Proteomes" id="UP000326757">
    <property type="component" value="Unassembled WGS sequence"/>
</dbReference>
<reference evidence="1 2" key="1">
    <citation type="submission" date="2019-06" db="EMBL/GenBank/DDBJ databases">
        <title>Genome Sequence of the Brown Rot Fungal Pathogen Monilinia laxa.</title>
        <authorList>
            <person name="De Miccolis Angelini R.M."/>
            <person name="Landi L."/>
            <person name="Abate D."/>
            <person name="Pollastro S."/>
            <person name="Romanazzi G."/>
            <person name="Faretra F."/>
        </authorList>
    </citation>
    <scope>NUCLEOTIDE SEQUENCE [LARGE SCALE GENOMIC DNA]</scope>
    <source>
        <strain evidence="1 2">Mlax316</strain>
    </source>
</reference>
<organism evidence="1 2">
    <name type="scientific">Monilinia laxa</name>
    <name type="common">Brown rot fungus</name>
    <name type="synonym">Sclerotinia laxa</name>
    <dbReference type="NCBI Taxonomy" id="61186"/>
    <lineage>
        <taxon>Eukaryota</taxon>
        <taxon>Fungi</taxon>
        <taxon>Dikarya</taxon>
        <taxon>Ascomycota</taxon>
        <taxon>Pezizomycotina</taxon>
        <taxon>Leotiomycetes</taxon>
        <taxon>Helotiales</taxon>
        <taxon>Sclerotiniaceae</taxon>
        <taxon>Monilinia</taxon>
    </lineage>
</organism>
<evidence type="ECO:0000313" key="1">
    <source>
        <dbReference type="EMBL" id="KAB8296276.1"/>
    </source>
</evidence>
<keyword evidence="2" id="KW-1185">Reference proteome</keyword>
<proteinExistence type="predicted"/>